<feature type="compositionally biased region" description="Polar residues" evidence="1">
    <location>
        <begin position="285"/>
        <end position="314"/>
    </location>
</feature>
<keyword evidence="2" id="KW-0472">Membrane</keyword>
<evidence type="ECO:0000256" key="2">
    <source>
        <dbReference type="SAM" id="Phobius"/>
    </source>
</evidence>
<feature type="compositionally biased region" description="Polar residues" evidence="1">
    <location>
        <begin position="231"/>
        <end position="244"/>
    </location>
</feature>
<evidence type="ECO:0000313" key="3">
    <source>
        <dbReference type="EMBL" id="CAB9521314.1"/>
    </source>
</evidence>
<protein>
    <submittedName>
        <fullName evidence="3">Uncharacterized protein</fullName>
    </submittedName>
</protein>
<dbReference type="EMBL" id="CAICTM010001182">
    <property type="protein sequence ID" value="CAB9521314.1"/>
    <property type="molecule type" value="Genomic_DNA"/>
</dbReference>
<feature type="compositionally biased region" description="Polar residues" evidence="1">
    <location>
        <begin position="138"/>
        <end position="151"/>
    </location>
</feature>
<keyword evidence="4" id="KW-1185">Reference proteome</keyword>
<dbReference type="OrthoDB" id="2014825at2759"/>
<feature type="transmembrane region" description="Helical" evidence="2">
    <location>
        <begin position="34"/>
        <end position="55"/>
    </location>
</feature>
<organism evidence="3 4">
    <name type="scientific">Seminavis robusta</name>
    <dbReference type="NCBI Taxonomy" id="568900"/>
    <lineage>
        <taxon>Eukaryota</taxon>
        <taxon>Sar</taxon>
        <taxon>Stramenopiles</taxon>
        <taxon>Ochrophyta</taxon>
        <taxon>Bacillariophyta</taxon>
        <taxon>Bacillariophyceae</taxon>
        <taxon>Bacillariophycidae</taxon>
        <taxon>Naviculales</taxon>
        <taxon>Naviculaceae</taxon>
        <taxon>Seminavis</taxon>
    </lineage>
</organism>
<proteinExistence type="predicted"/>
<evidence type="ECO:0000256" key="1">
    <source>
        <dbReference type="SAM" id="MobiDB-lite"/>
    </source>
</evidence>
<feature type="compositionally biased region" description="Basic and acidic residues" evidence="1">
    <location>
        <begin position="155"/>
        <end position="176"/>
    </location>
</feature>
<dbReference type="AlphaFoldDB" id="A0A9N8ELV9"/>
<comment type="caution">
    <text evidence="3">The sequence shown here is derived from an EMBL/GenBank/DDBJ whole genome shotgun (WGS) entry which is preliminary data.</text>
</comment>
<keyword evidence="2" id="KW-0812">Transmembrane</keyword>
<accession>A0A9N8ELV9</accession>
<reference evidence="3" key="1">
    <citation type="submission" date="2020-06" db="EMBL/GenBank/DDBJ databases">
        <authorList>
            <consortium name="Plant Systems Biology data submission"/>
        </authorList>
    </citation>
    <scope>NUCLEOTIDE SEQUENCE</scope>
    <source>
        <strain evidence="3">D6</strain>
    </source>
</reference>
<evidence type="ECO:0000313" key="4">
    <source>
        <dbReference type="Proteomes" id="UP001153069"/>
    </source>
</evidence>
<feature type="region of interest" description="Disordered" evidence="1">
    <location>
        <begin position="106"/>
        <end position="315"/>
    </location>
</feature>
<dbReference type="Proteomes" id="UP001153069">
    <property type="component" value="Unassembled WGS sequence"/>
</dbReference>
<sequence length="694" mass="79106">MQVSLVEATSLEDFTAPTNHGRSRRQQRKEWKSLGSVGLFFLLVAVLLNATVVLIKEGLVDSDFSSSHRKTSILAMEQDLVRATETISSSLNDGYDMEAMNQDFETYHGSDKGGSFAGNAPEATSKGVLPNKLLPESSLASGSTTIQGNSPQEDESNHDKKIMEDARTTNDIHRPALDNPQPKRHVRGGRPSQPPTAVKSGTSKRTKSATSLPATQAKLEGWTKNKKTPISMKNGQRNGNKVTPSGSAHSNAATSATDSSTQAVQPSMKPKLEGKKEPRKKPSNKESQQLDNKQTTTHDVTRPLSTDETNQTMKCSPWDVDIDNWWQSHPAWEPSEEDTNDTHTCLRPIQDPRRVSFLERVHEIQFPDNIKTGCTLRRKDPKRMAVRKIWAHGFAATLVYRLNEGFWSAYRENRPFRHTIPEDEFRWPYTPPLDSDSWAACPSQDHECYFLPISNCPRPPPDTKEETPKKKYIYHEIAKNETLKEQMIWLSHYLMRPRQELRRRFYEFWKHSNVPKLETPCTWIHARRGDAMTEEGYDRNFYSIQEYLKRGQVKKGENMLLLTDDQAAIEEALLLHPEHKWTYWNRTRYRGATGYNAHFPSDDFALEVLIILAERKLASRCNKGVYGKSNMAKMMTYAMLLEHGSFANFTTIEIDRRLKKTRIEAFDFMKDLEAKLAAAREKLQGDGSLTTNTK</sequence>
<gene>
    <name evidence="3" type="ORF">SEMRO_1184_G250130.1</name>
</gene>
<feature type="compositionally biased region" description="Low complexity" evidence="1">
    <location>
        <begin position="245"/>
        <end position="263"/>
    </location>
</feature>
<name>A0A9N8ELV9_9STRA</name>
<keyword evidence="2" id="KW-1133">Transmembrane helix</keyword>